<dbReference type="EMBL" id="DVJO01000210">
    <property type="protein sequence ID" value="HIS83825.1"/>
    <property type="molecule type" value="Genomic_DNA"/>
</dbReference>
<feature type="compositionally biased region" description="Basic and acidic residues" evidence="1">
    <location>
        <begin position="26"/>
        <end position="37"/>
    </location>
</feature>
<organism evidence="3 4">
    <name type="scientific">Candidatus Scatenecus faecavium</name>
    <dbReference type="NCBI Taxonomy" id="2840915"/>
    <lineage>
        <taxon>Bacteria</taxon>
        <taxon>Candidatus Scatenecus</taxon>
    </lineage>
</organism>
<dbReference type="Proteomes" id="UP000824139">
    <property type="component" value="Unassembled WGS sequence"/>
</dbReference>
<protein>
    <submittedName>
        <fullName evidence="3">Uncharacterized protein</fullName>
    </submittedName>
</protein>
<evidence type="ECO:0000256" key="1">
    <source>
        <dbReference type="SAM" id="MobiDB-lite"/>
    </source>
</evidence>
<feature type="region of interest" description="Disordered" evidence="1">
    <location>
        <begin position="15"/>
        <end position="37"/>
    </location>
</feature>
<name>A0A9D1FXF4_9BACT</name>
<evidence type="ECO:0000313" key="3">
    <source>
        <dbReference type="EMBL" id="HIS83825.1"/>
    </source>
</evidence>
<keyword evidence="2" id="KW-1133">Transmembrane helix</keyword>
<sequence>MLTIHSGINQNYQLNPAFGKRSNANRNREQDEQNLSELDKLKAQYDEEREEWIEQKQSLEQMLQEKEAKIPKPLKTTMKGGAIFAAGVLGGIATGYSARYIIEAFRKMYKAKQIQSLVKGIKKHISIPIANGFKAVKKFASNQLAKLKKTDSYKNGTAKFEKKYNAFKASKFATTLKGYGQKIADNKTVKKVTGAIDTVFSGIGNGVVSVYNKLTGVNYKNAVADTLGVAGGISTGAVALMDEVKKPDDNNDNTDDGSQRGHIEEEI</sequence>
<feature type="compositionally biased region" description="Basic and acidic residues" evidence="1">
    <location>
        <begin position="257"/>
        <end position="267"/>
    </location>
</feature>
<keyword evidence="2" id="KW-0812">Transmembrane</keyword>
<gene>
    <name evidence="3" type="ORF">IAD41_09510</name>
</gene>
<keyword evidence="2" id="KW-0472">Membrane</keyword>
<evidence type="ECO:0000313" key="4">
    <source>
        <dbReference type="Proteomes" id="UP000824139"/>
    </source>
</evidence>
<dbReference type="AlphaFoldDB" id="A0A9D1FXF4"/>
<reference evidence="3" key="2">
    <citation type="journal article" date="2021" name="PeerJ">
        <title>Extensive microbial diversity within the chicken gut microbiome revealed by metagenomics and culture.</title>
        <authorList>
            <person name="Gilroy R."/>
            <person name="Ravi A."/>
            <person name="Getino M."/>
            <person name="Pursley I."/>
            <person name="Horton D.L."/>
            <person name="Alikhan N.F."/>
            <person name="Baker D."/>
            <person name="Gharbi K."/>
            <person name="Hall N."/>
            <person name="Watson M."/>
            <person name="Adriaenssens E.M."/>
            <person name="Foster-Nyarko E."/>
            <person name="Jarju S."/>
            <person name="Secka A."/>
            <person name="Antonio M."/>
            <person name="Oren A."/>
            <person name="Chaudhuri R.R."/>
            <person name="La Ragione R."/>
            <person name="Hildebrand F."/>
            <person name="Pallen M.J."/>
        </authorList>
    </citation>
    <scope>NUCLEOTIDE SEQUENCE</scope>
    <source>
        <strain evidence="3">CHK152-2994</strain>
    </source>
</reference>
<evidence type="ECO:0000256" key="2">
    <source>
        <dbReference type="SAM" id="Phobius"/>
    </source>
</evidence>
<comment type="caution">
    <text evidence="3">The sequence shown here is derived from an EMBL/GenBank/DDBJ whole genome shotgun (WGS) entry which is preliminary data.</text>
</comment>
<reference evidence="3" key="1">
    <citation type="submission" date="2020-10" db="EMBL/GenBank/DDBJ databases">
        <authorList>
            <person name="Gilroy R."/>
        </authorList>
    </citation>
    <scope>NUCLEOTIDE SEQUENCE</scope>
    <source>
        <strain evidence="3">CHK152-2994</strain>
    </source>
</reference>
<feature type="region of interest" description="Disordered" evidence="1">
    <location>
        <begin position="244"/>
        <end position="267"/>
    </location>
</feature>
<accession>A0A9D1FXF4</accession>
<proteinExistence type="predicted"/>
<feature type="transmembrane region" description="Helical" evidence="2">
    <location>
        <begin position="81"/>
        <end position="102"/>
    </location>
</feature>